<dbReference type="Proteomes" id="UP000247569">
    <property type="component" value="Unassembled WGS sequence"/>
</dbReference>
<evidence type="ECO:0000313" key="1">
    <source>
        <dbReference type="EMBL" id="PXX66623.1"/>
    </source>
</evidence>
<keyword evidence="2" id="KW-1185">Reference proteome</keyword>
<dbReference type="Gene3D" id="1.10.287.1060">
    <property type="entry name" value="ESAT-6-like"/>
    <property type="match status" value="1"/>
</dbReference>
<organism evidence="1 2">
    <name type="scientific">Nocardia tenerifensis</name>
    <dbReference type="NCBI Taxonomy" id="228006"/>
    <lineage>
        <taxon>Bacteria</taxon>
        <taxon>Bacillati</taxon>
        <taxon>Actinomycetota</taxon>
        <taxon>Actinomycetes</taxon>
        <taxon>Mycobacteriales</taxon>
        <taxon>Nocardiaceae</taxon>
        <taxon>Nocardia</taxon>
    </lineage>
</organism>
<dbReference type="InterPro" id="IPR010310">
    <property type="entry name" value="T7SS_ESAT-6-like"/>
</dbReference>
<dbReference type="SUPFAM" id="SSF140453">
    <property type="entry name" value="EsxAB dimer-like"/>
    <property type="match status" value="1"/>
</dbReference>
<protein>
    <submittedName>
        <fullName evidence="1">WXG100 family type VII secretion target</fullName>
    </submittedName>
</protein>
<gene>
    <name evidence="1" type="ORF">DFR70_103372</name>
</gene>
<comment type="caution">
    <text evidence="1">The sequence shown here is derived from an EMBL/GenBank/DDBJ whole genome shotgun (WGS) entry which is preliminary data.</text>
</comment>
<accession>A0A318KHL4</accession>
<name>A0A318KHL4_9NOCA</name>
<dbReference type="RefSeq" id="WP_040731438.1">
    <property type="nucleotide sequence ID" value="NZ_QJKF01000003.1"/>
</dbReference>
<evidence type="ECO:0000313" key="2">
    <source>
        <dbReference type="Proteomes" id="UP000247569"/>
    </source>
</evidence>
<reference evidence="1 2" key="1">
    <citation type="submission" date="2018-05" db="EMBL/GenBank/DDBJ databases">
        <title>Genomic Encyclopedia of Type Strains, Phase IV (KMG-IV): sequencing the most valuable type-strain genomes for metagenomic binning, comparative biology and taxonomic classification.</title>
        <authorList>
            <person name="Goeker M."/>
        </authorList>
    </citation>
    <scope>NUCLEOTIDE SEQUENCE [LARGE SCALE GENOMIC DNA]</scope>
    <source>
        <strain evidence="1 2">DSM 44704</strain>
    </source>
</reference>
<dbReference type="InterPro" id="IPR036689">
    <property type="entry name" value="ESAT-6-like_sf"/>
</dbReference>
<dbReference type="OrthoDB" id="4568027at2"/>
<dbReference type="EMBL" id="QJKF01000003">
    <property type="protein sequence ID" value="PXX66623.1"/>
    <property type="molecule type" value="Genomic_DNA"/>
</dbReference>
<proteinExistence type="predicted"/>
<dbReference type="AlphaFoldDB" id="A0A318KHL4"/>
<sequence>MRDPSSLSVEPEEVKALGRMAYDIAEELKSGYSSLVTETKATIDSWAGNNAGAFTAAWEEFHEGADQVWDALLELAEKLGVTAETLRSADQSFAAGVSSLDLP</sequence>
<dbReference type="Pfam" id="PF06013">
    <property type="entry name" value="WXG100"/>
    <property type="match status" value="1"/>
</dbReference>